<dbReference type="GO" id="GO:0005737">
    <property type="term" value="C:cytoplasm"/>
    <property type="evidence" value="ECO:0007669"/>
    <property type="project" value="TreeGrafter"/>
</dbReference>
<dbReference type="AlphaFoldDB" id="A0AA39T0I3"/>
<organism evidence="2 3">
    <name type="scientific">Acer saccharum</name>
    <name type="common">Sugar maple</name>
    <dbReference type="NCBI Taxonomy" id="4024"/>
    <lineage>
        <taxon>Eukaryota</taxon>
        <taxon>Viridiplantae</taxon>
        <taxon>Streptophyta</taxon>
        <taxon>Embryophyta</taxon>
        <taxon>Tracheophyta</taxon>
        <taxon>Spermatophyta</taxon>
        <taxon>Magnoliopsida</taxon>
        <taxon>eudicotyledons</taxon>
        <taxon>Gunneridae</taxon>
        <taxon>Pentapetalae</taxon>
        <taxon>rosids</taxon>
        <taxon>malvids</taxon>
        <taxon>Sapindales</taxon>
        <taxon>Sapindaceae</taxon>
        <taxon>Hippocastanoideae</taxon>
        <taxon>Acereae</taxon>
        <taxon>Acer</taxon>
    </lineage>
</organism>
<accession>A0AA39T0I3</accession>
<evidence type="ECO:0000313" key="2">
    <source>
        <dbReference type="EMBL" id="KAK0602511.1"/>
    </source>
</evidence>
<dbReference type="EMBL" id="JAUESC010000003">
    <property type="protein sequence ID" value="KAK0602511.1"/>
    <property type="molecule type" value="Genomic_DNA"/>
</dbReference>
<reference evidence="2" key="2">
    <citation type="submission" date="2023-06" db="EMBL/GenBank/DDBJ databases">
        <authorList>
            <person name="Swenson N.G."/>
            <person name="Wegrzyn J.L."/>
            <person name="Mcevoy S.L."/>
        </authorList>
    </citation>
    <scope>NUCLEOTIDE SEQUENCE</scope>
    <source>
        <strain evidence="2">NS2018</strain>
        <tissue evidence="2">Leaf</tissue>
    </source>
</reference>
<dbReference type="GO" id="GO:0008541">
    <property type="term" value="C:proteasome regulatory particle, lid subcomplex"/>
    <property type="evidence" value="ECO:0007669"/>
    <property type="project" value="TreeGrafter"/>
</dbReference>
<dbReference type="Proteomes" id="UP001168877">
    <property type="component" value="Unassembled WGS sequence"/>
</dbReference>
<gene>
    <name evidence="2" type="ORF">LWI29_034227</name>
</gene>
<name>A0AA39T0I3_ACESA</name>
<sequence length="119" mass="13701">MEAQIDQLLNVQKLMRLAGEVANTKKAISDILQLCFEAKDWKTLDEQILNLFKKRRQLKQEEIHELLLSFAKARATVVRLKGGNPLHMINLWSQVEREEDVGGEMGAELAWVSPYRIRG</sequence>
<reference evidence="2" key="1">
    <citation type="journal article" date="2022" name="Plant J.">
        <title>Strategies of tolerance reflected in two North American maple genomes.</title>
        <authorList>
            <person name="McEvoy S.L."/>
            <person name="Sezen U.U."/>
            <person name="Trouern-Trend A."/>
            <person name="McMahon S.M."/>
            <person name="Schaberg P.G."/>
            <person name="Yang J."/>
            <person name="Wegrzyn J.L."/>
            <person name="Swenson N.G."/>
        </authorList>
    </citation>
    <scope>NUCLEOTIDE SEQUENCE</scope>
    <source>
        <strain evidence="2">NS2018</strain>
    </source>
</reference>
<evidence type="ECO:0000313" key="3">
    <source>
        <dbReference type="Proteomes" id="UP001168877"/>
    </source>
</evidence>
<feature type="domain" description="PSMD12/CSN4-like N-terminal" evidence="1">
    <location>
        <begin position="5"/>
        <end position="60"/>
    </location>
</feature>
<dbReference type="PANTHER" id="PTHR10855:SF1">
    <property type="entry name" value="26S PROTEASOME NON-ATPASE REGULATORY SUBUNIT 12"/>
    <property type="match status" value="1"/>
</dbReference>
<protein>
    <recommendedName>
        <fullName evidence="1">PSMD12/CSN4-like N-terminal domain-containing protein</fullName>
    </recommendedName>
</protein>
<keyword evidence="3" id="KW-1185">Reference proteome</keyword>
<dbReference type="InterPro" id="IPR040134">
    <property type="entry name" value="PSMD12/CSN4"/>
</dbReference>
<dbReference type="Pfam" id="PF22241">
    <property type="entry name" value="PSMD12-CSN4_N"/>
    <property type="match status" value="1"/>
</dbReference>
<comment type="caution">
    <text evidence="2">The sequence shown here is derived from an EMBL/GenBank/DDBJ whole genome shotgun (WGS) entry which is preliminary data.</text>
</comment>
<proteinExistence type="predicted"/>
<evidence type="ECO:0000259" key="1">
    <source>
        <dbReference type="Pfam" id="PF22241"/>
    </source>
</evidence>
<dbReference type="PANTHER" id="PTHR10855">
    <property type="entry name" value="26S PROTEASOME NON-ATPASE REGULATORY SUBUNIT 12/COP9 SIGNALOSOME COMPLEX SUBUNIT 4"/>
    <property type="match status" value="1"/>
</dbReference>
<dbReference type="InterPro" id="IPR054559">
    <property type="entry name" value="PSMD12-CSN4-like_N"/>
</dbReference>